<dbReference type="RefSeq" id="WP_133713656.1">
    <property type="nucleotide sequence ID" value="NZ_SOAG01000036.1"/>
</dbReference>
<proteinExistence type="predicted"/>
<reference evidence="1 2" key="1">
    <citation type="submission" date="2019-03" db="EMBL/GenBank/DDBJ databases">
        <title>Genomic Encyclopedia of Archaeal and Bacterial Type Strains, Phase II (KMG-II): from individual species to whole genera.</title>
        <authorList>
            <person name="Goeker M."/>
        </authorList>
    </citation>
    <scope>NUCLEOTIDE SEQUENCE [LARGE SCALE GENOMIC DNA]</scope>
    <source>
        <strain evidence="1 2">DSM 28213</strain>
    </source>
</reference>
<name>A0A4R7EM29_9FLAO</name>
<protein>
    <submittedName>
        <fullName evidence="1">Uncharacterized protein</fullName>
    </submittedName>
</protein>
<dbReference type="EMBL" id="SOAG01000036">
    <property type="protein sequence ID" value="TDS51606.1"/>
    <property type="molecule type" value="Genomic_DNA"/>
</dbReference>
<sequence length="80" mass="9267">MKLPIELKSNEFVVLVSIDVDPSYSISDKNMDAFYLSLPKSFKPIFKKIVNSTIRVYCVCNNEDDFMFCLRQTGYKTTLL</sequence>
<accession>A0A4R7EM29</accession>
<dbReference type="OrthoDB" id="1445482at2"/>
<gene>
    <name evidence="1" type="ORF">C8P70_13615</name>
</gene>
<comment type="caution">
    <text evidence="1">The sequence shown here is derived from an EMBL/GenBank/DDBJ whole genome shotgun (WGS) entry which is preliminary data.</text>
</comment>
<evidence type="ECO:0000313" key="2">
    <source>
        <dbReference type="Proteomes" id="UP000295215"/>
    </source>
</evidence>
<dbReference type="Proteomes" id="UP000295215">
    <property type="component" value="Unassembled WGS sequence"/>
</dbReference>
<dbReference type="AlphaFoldDB" id="A0A4R7EM29"/>
<evidence type="ECO:0000313" key="1">
    <source>
        <dbReference type="EMBL" id="TDS51606.1"/>
    </source>
</evidence>
<keyword evidence="2" id="KW-1185">Reference proteome</keyword>
<organism evidence="1 2">
    <name type="scientific">Myroides indicus</name>
    <dbReference type="NCBI Taxonomy" id="1323422"/>
    <lineage>
        <taxon>Bacteria</taxon>
        <taxon>Pseudomonadati</taxon>
        <taxon>Bacteroidota</taxon>
        <taxon>Flavobacteriia</taxon>
        <taxon>Flavobacteriales</taxon>
        <taxon>Flavobacteriaceae</taxon>
        <taxon>Myroides</taxon>
    </lineage>
</organism>